<reference evidence="1" key="1">
    <citation type="submission" date="2020-08" db="EMBL/GenBank/DDBJ databases">
        <title>Multicomponent nature underlies the extraordinary mechanical properties of spider dragline silk.</title>
        <authorList>
            <person name="Kono N."/>
            <person name="Nakamura H."/>
            <person name="Mori M."/>
            <person name="Yoshida Y."/>
            <person name="Ohtoshi R."/>
            <person name="Malay A.D."/>
            <person name="Moran D.A.P."/>
            <person name="Tomita M."/>
            <person name="Numata K."/>
            <person name="Arakawa K."/>
        </authorList>
    </citation>
    <scope>NUCLEOTIDE SEQUENCE</scope>
</reference>
<name>A0A8X6S6G2_TRICX</name>
<organism evidence="1 2">
    <name type="scientific">Trichonephila clavipes</name>
    <name type="common">Golden silk orbweaver</name>
    <name type="synonym">Nephila clavipes</name>
    <dbReference type="NCBI Taxonomy" id="2585209"/>
    <lineage>
        <taxon>Eukaryota</taxon>
        <taxon>Metazoa</taxon>
        <taxon>Ecdysozoa</taxon>
        <taxon>Arthropoda</taxon>
        <taxon>Chelicerata</taxon>
        <taxon>Arachnida</taxon>
        <taxon>Araneae</taxon>
        <taxon>Araneomorphae</taxon>
        <taxon>Entelegynae</taxon>
        <taxon>Araneoidea</taxon>
        <taxon>Nephilidae</taxon>
        <taxon>Trichonephila</taxon>
    </lineage>
</organism>
<evidence type="ECO:0000313" key="2">
    <source>
        <dbReference type="Proteomes" id="UP000887159"/>
    </source>
</evidence>
<dbReference type="EMBL" id="BMAU01021233">
    <property type="protein sequence ID" value="GFY02871.1"/>
    <property type="molecule type" value="Genomic_DNA"/>
</dbReference>
<accession>A0A8X6S6G2</accession>
<keyword evidence="2" id="KW-1185">Reference proteome</keyword>
<sequence>MVPHMITPAVGAVCRCKANTRFRHSPRGLHTQIRLSSLLRLNLSQMSMWFHSTAVQFPRAWHQSKLSVDGWASRAAQVMRTVIRNVYQLGAFVWFEKTQGPLMKVLPVPGWQSLKHLAVRVNFLRCGDLLDDCYVEGVLSLIFFSRILWSQHLLTTQSERRN</sequence>
<protein>
    <submittedName>
        <fullName evidence="1">E3 ubiquitin-protein ligase RNF13</fullName>
    </submittedName>
</protein>
<dbReference type="Proteomes" id="UP000887159">
    <property type="component" value="Unassembled WGS sequence"/>
</dbReference>
<dbReference type="AlphaFoldDB" id="A0A8X6S6G2"/>
<gene>
    <name evidence="1" type="primary">NCL1_31493</name>
    <name evidence="1" type="ORF">TNCV_3507511</name>
</gene>
<proteinExistence type="predicted"/>
<comment type="caution">
    <text evidence="1">The sequence shown here is derived from an EMBL/GenBank/DDBJ whole genome shotgun (WGS) entry which is preliminary data.</text>
</comment>
<evidence type="ECO:0000313" key="1">
    <source>
        <dbReference type="EMBL" id="GFY02871.1"/>
    </source>
</evidence>